<evidence type="ECO:0000313" key="1">
    <source>
        <dbReference type="EMBL" id="CAK7892730.1"/>
    </source>
</evidence>
<gene>
    <name evidence="1" type="ORF">CAAN4_A04214</name>
</gene>
<name>A0ABP0E5M4_9ASCO</name>
<dbReference type="Proteomes" id="UP001497600">
    <property type="component" value="Chromosome A"/>
</dbReference>
<keyword evidence="2" id="KW-1185">Reference proteome</keyword>
<reference evidence="1 2" key="1">
    <citation type="submission" date="2024-01" db="EMBL/GenBank/DDBJ databases">
        <authorList>
            <consortium name="Genoscope - CEA"/>
            <person name="William W."/>
        </authorList>
    </citation>
    <scope>NUCLEOTIDE SEQUENCE [LARGE SCALE GENOMIC DNA]</scope>
    <source>
        <strain evidence="1 2">29B2s-10</strain>
    </source>
</reference>
<organism evidence="1 2">
    <name type="scientific">[Candida] anglica</name>
    <dbReference type="NCBI Taxonomy" id="148631"/>
    <lineage>
        <taxon>Eukaryota</taxon>
        <taxon>Fungi</taxon>
        <taxon>Dikarya</taxon>
        <taxon>Ascomycota</taxon>
        <taxon>Saccharomycotina</taxon>
        <taxon>Pichiomycetes</taxon>
        <taxon>Debaryomycetaceae</taxon>
        <taxon>Kurtzmaniella</taxon>
    </lineage>
</organism>
<sequence>MAWCKRHQTCRPRPHWRCVTADINGTRSHGERWSLDDGKTVFQVGSIHGEHHHGLISVSGGHQVLAMAIKLQRPDVIVSRVFKGRLDLLQRLVDNNTIF</sequence>
<evidence type="ECO:0000313" key="2">
    <source>
        <dbReference type="Proteomes" id="UP001497600"/>
    </source>
</evidence>
<proteinExistence type="predicted"/>
<protein>
    <submittedName>
        <fullName evidence="1">Uncharacterized protein</fullName>
    </submittedName>
</protein>
<accession>A0ABP0E5M4</accession>
<dbReference type="EMBL" id="OZ004253">
    <property type="protein sequence ID" value="CAK7892730.1"/>
    <property type="molecule type" value="Genomic_DNA"/>
</dbReference>